<keyword evidence="2" id="KW-0732">Signal</keyword>
<accession>W9S638</accession>
<dbReference type="Gene3D" id="3.40.50.11320">
    <property type="match status" value="1"/>
</dbReference>
<evidence type="ECO:0000313" key="3">
    <source>
        <dbReference type="EMBL" id="EXC12637.1"/>
    </source>
</evidence>
<keyword evidence="3" id="KW-0378">Hydrolase</keyword>
<keyword evidence="3" id="KW-0645">Protease</keyword>
<protein>
    <submittedName>
        <fullName evidence="3">Serine carboxypeptidase-like 12</fullName>
    </submittedName>
</protein>
<feature type="signal peptide" evidence="2">
    <location>
        <begin position="1"/>
        <end position="30"/>
    </location>
</feature>
<dbReference type="FunFam" id="3.40.50.1820:FF:000072">
    <property type="entry name" value="Serine carboxypeptidase-like 19"/>
    <property type="match status" value="1"/>
</dbReference>
<dbReference type="PANTHER" id="PTHR11802:SF450">
    <property type="entry name" value="SERINE CARBOXYPEPTIDASE-LIKE 7"/>
    <property type="match status" value="1"/>
</dbReference>
<dbReference type="PANTHER" id="PTHR11802">
    <property type="entry name" value="SERINE PROTEASE FAMILY S10 SERINE CARBOXYPEPTIDASE"/>
    <property type="match status" value="1"/>
</dbReference>
<proteinExistence type="inferred from homology"/>
<dbReference type="GO" id="GO:0004185">
    <property type="term" value="F:serine-type carboxypeptidase activity"/>
    <property type="evidence" value="ECO:0007669"/>
    <property type="project" value="InterPro"/>
</dbReference>
<evidence type="ECO:0000256" key="2">
    <source>
        <dbReference type="SAM" id="SignalP"/>
    </source>
</evidence>
<dbReference type="Pfam" id="PF00450">
    <property type="entry name" value="Peptidase_S10"/>
    <property type="match status" value="2"/>
</dbReference>
<evidence type="ECO:0000256" key="1">
    <source>
        <dbReference type="ARBA" id="ARBA00009431"/>
    </source>
</evidence>
<dbReference type="InterPro" id="IPR001563">
    <property type="entry name" value="Peptidase_S10"/>
</dbReference>
<dbReference type="GO" id="GO:0006508">
    <property type="term" value="P:proteolysis"/>
    <property type="evidence" value="ECO:0007669"/>
    <property type="project" value="InterPro"/>
</dbReference>
<dbReference type="PRINTS" id="PR00724">
    <property type="entry name" value="CRBOXYPTASEC"/>
</dbReference>
<reference evidence="4" key="1">
    <citation type="submission" date="2013-01" db="EMBL/GenBank/DDBJ databases">
        <title>Draft Genome Sequence of a Mulberry Tree, Morus notabilis C.K. Schneid.</title>
        <authorList>
            <person name="He N."/>
            <person name="Zhao S."/>
        </authorList>
    </citation>
    <scope>NUCLEOTIDE SEQUENCE</scope>
</reference>
<dbReference type="AlphaFoldDB" id="W9S638"/>
<comment type="similarity">
    <text evidence="1">Belongs to the peptidase S10 family.</text>
</comment>
<dbReference type="Proteomes" id="UP000030645">
    <property type="component" value="Unassembled WGS sequence"/>
</dbReference>
<feature type="chain" id="PRO_5004929188" evidence="2">
    <location>
        <begin position="31"/>
        <end position="348"/>
    </location>
</feature>
<dbReference type="GO" id="GO:0016747">
    <property type="term" value="F:acyltransferase activity, transferring groups other than amino-acyl groups"/>
    <property type="evidence" value="ECO:0007669"/>
    <property type="project" value="TreeGrafter"/>
</dbReference>
<name>W9S638_9ROSA</name>
<dbReference type="eggNOG" id="KOG1282">
    <property type="taxonomic scope" value="Eukaryota"/>
</dbReference>
<dbReference type="GO" id="GO:0019748">
    <property type="term" value="P:secondary metabolic process"/>
    <property type="evidence" value="ECO:0007669"/>
    <property type="project" value="TreeGrafter"/>
</dbReference>
<keyword evidence="4" id="KW-1185">Reference proteome</keyword>
<dbReference type="InterPro" id="IPR029058">
    <property type="entry name" value="AB_hydrolase_fold"/>
</dbReference>
<dbReference type="SUPFAM" id="SSF53474">
    <property type="entry name" value="alpha/beta-Hydrolases"/>
    <property type="match status" value="1"/>
</dbReference>
<gene>
    <name evidence="3" type="ORF">L484_013015</name>
</gene>
<evidence type="ECO:0000313" key="4">
    <source>
        <dbReference type="Proteomes" id="UP000030645"/>
    </source>
</evidence>
<organism evidence="3 4">
    <name type="scientific">Morus notabilis</name>
    <dbReference type="NCBI Taxonomy" id="981085"/>
    <lineage>
        <taxon>Eukaryota</taxon>
        <taxon>Viridiplantae</taxon>
        <taxon>Streptophyta</taxon>
        <taxon>Embryophyta</taxon>
        <taxon>Tracheophyta</taxon>
        <taxon>Spermatophyta</taxon>
        <taxon>Magnoliopsida</taxon>
        <taxon>eudicotyledons</taxon>
        <taxon>Gunneridae</taxon>
        <taxon>Pentapetalae</taxon>
        <taxon>rosids</taxon>
        <taxon>fabids</taxon>
        <taxon>Rosales</taxon>
        <taxon>Moraceae</taxon>
        <taxon>Moreae</taxon>
        <taxon>Morus</taxon>
    </lineage>
</organism>
<dbReference type="EMBL" id="KE345719">
    <property type="protein sequence ID" value="EXC12637.1"/>
    <property type="molecule type" value="Genomic_DNA"/>
</dbReference>
<sequence>MASRHLAKVLKCICIPLIICLMLFSDSVVPSSVVKSLPGFPGSLPFNLETGYIAVDEKEDVQFFYYFVESEGNPRDDSLMLWFVGGPGCSGLSGLAFEIGPFRFNYVEYNGSLPTLELNPNSWTKVASIIFIDAPAGSGFSYSKSWEGSQTGDLWLLAHPKFISNPLYVGGDSYGGFIVPIVAEEIAKSVKASHTPEFNFQGYLVGNPNADRDINWNSRVQFARRMAIISDELYESVKKNCKGQYKEDDTNTTPCAIDLNAISLMEFFKWKSLLEQPSDPKSGDHDMAIPYIGTQAWIKSLNIPIVSQWRPWMVDDQIAGVLDIQPQSTGLRNVLLCSKDGSLNSHFD</sequence>
<dbReference type="Gene3D" id="3.40.50.1820">
    <property type="entry name" value="alpha/beta hydrolase"/>
    <property type="match status" value="1"/>
</dbReference>
<keyword evidence="3" id="KW-0121">Carboxypeptidase</keyword>